<feature type="region of interest" description="Disordered" evidence="1">
    <location>
        <begin position="1"/>
        <end position="21"/>
    </location>
</feature>
<accession>A0A2L0RZC9</accession>
<dbReference type="EMBL" id="CP018049">
    <property type="protein sequence ID" value="AUZ47382.1"/>
    <property type="molecule type" value="Genomic_DNA"/>
</dbReference>
<dbReference type="InterPro" id="IPR046673">
    <property type="entry name" value="ToxA_N"/>
</dbReference>
<gene>
    <name evidence="3" type="ORF">BOP93_17890</name>
</gene>
<sequence>MTSFPEHPGAAPSSNDSLDVADDESVVLRETELRSMRHQLKGLINTYAHPSRLINQLDLVDSRCSESANALKKLLGRSPKVLKVVRSQLRKAFEIDPDSLLFTEIKQLHAPQKVDSLTDRAMLLLARPSVPININQFTTLSVKGESGRRLPYTPLEALRRVIALGLLERLGRAVSDYWGALEYGSWLTRRERWVALYQVLFADRAYIARQLDEISRAGLALVQAVIDAPTAEARQRAGGEWANVRVGQLMWPGTPAVAIPAALHFYREGDPSDAPHVVYLPGVARNFYEYPSFVALQCGLLALDKSFLNDLWQCLPLSRRHVLCRPAELAPVSGVVRGLELMEDALALGAQALLDGQWSNELACAVMINHDHVPAAKRPRPLEAAAVLARVEGNRQQLIGSARLGFLREQLLKWDQQRRHTEIIFGSAAPGLARYTLKHQVKRYEKGLVALLDPDDLSKDTPAYQEFVSLVSELKTHGQTLDRLVQGAQQRLFDVAFWAERPGGEGTFRRGTLFMNAQIEALRCEVQLQHRLKRLSRAHRDLIIEVIEQPLPSKRPDSQTQVLSVAIGNDPDAFYPLHNMWVVTTAPAVRVPLRQLPVVLCGFGMEGGVKGFSGLDALTQSLKASLSSRDGSLLWGYVERDKRNDLRAHAQRETLAVRYLPVNGKPAMASIKKLLGCYDRLYNSTEDITRLFSEVKDAEMSRALLIVKLQEQLKVPLSDAQSVAQANVELLRQVALQAKKLPVWLERASQYLRKKFRRSQRLHLSSAFAFKTRLEHQLPDLETFARRALTARLRLDGIPAQFDIDQPFIDIPDDVQGSYCGWTSGCTVGDRNIKLTPTLTRTTYSVLQLTLHNLDPLAPWTQWRLNHARFLQPQWKEQLNAAYLIRTMASLDIGGQYDSLINQVFYPPGDKRHTLSVGRIPELLNRTLHAGSEHHLLLAKQQGLTETAQSIFNTAMAARTPPDLLKNQYELQLHVLHLVGHTMQHDRYIAGIVVVRDQRSGHCVVYWPDAPPALVLTEYSSLKQAHAELNRIGAQPENTKVLASQVAPGWAFQAITHHPGKVNTLGAATFVADFIPVFVMVKGIWQGIQFVRSFSIKHLEPTALPDEIEKVTLEQIASKPQDWLAIVATSHSNALGLLYDANVLECKRRVQAASNSGKALDEYRSRRLGEQSETTRRRLVAFFSPLFGMFNDFYELLLVARRYHRFGNAHDAIDVGFMSAFLVIDLLMNFIPGPKMRGGAVVGVKRAAPSVLLGRIHRLRMTVLGGLSRSKPPPLTQLKVFDRFKVKTIPEGAVALKGPGEKGVYVKNGALFVADDTHHYPVYRRDNERSLRLKNKQVPGENELILDIHEGREWLLGADAPQPVAGSSSAALQPWPAAGPSWRPATARTVTENAIVQSSAMGDSWFSWRISPELDAGLVSAAPGVFYVGVDARRGAHYVLRVAPLYTHVRDPSNVYYRLLPRGDQAPLTGIVFITKDWAPVSAARVDIGRWTTTDIAEQPLPASYNTLTNQWRFHAPLFDRPLEQHIGTAFPTMTVNSRRFTAQRLIELSGSTRQVTATHLLNVRSTLDTWLTSTQGKIGQTDDLLRMLRPTEKPYTRIHIGYEGEAPGFTRVDFQVSGLDPSLLFGGRSVAVERSTAQRAAIKSVLEQQGFHVREVKVKHGRAMDDLIATHPNSNQLYYVSPSWVEEGSMQINTRLSDLWFNDALSKQSNALSLEGVKLALDEGRLVRIVAGIQWPTKRALSPTVYFVKVSPSPR</sequence>
<feature type="domain" description="Dermonecrotic toxin N-terminal" evidence="2">
    <location>
        <begin position="777"/>
        <end position="1046"/>
    </location>
</feature>
<evidence type="ECO:0000313" key="4">
    <source>
        <dbReference type="Proteomes" id="UP000239888"/>
    </source>
</evidence>
<feature type="domain" description="Dermonecrotic toxin N-terminal" evidence="2">
    <location>
        <begin position="147"/>
        <end position="304"/>
    </location>
</feature>
<dbReference type="KEGG" id="poi:BOP93_17890"/>
<proteinExistence type="predicted"/>
<evidence type="ECO:0000256" key="1">
    <source>
        <dbReference type="SAM" id="MobiDB-lite"/>
    </source>
</evidence>
<evidence type="ECO:0000313" key="3">
    <source>
        <dbReference type="EMBL" id="AUZ47382.1"/>
    </source>
</evidence>
<dbReference type="Pfam" id="PF20178">
    <property type="entry name" value="ToxA_N"/>
    <property type="match status" value="2"/>
</dbReference>
<evidence type="ECO:0000259" key="2">
    <source>
        <dbReference type="Pfam" id="PF20178"/>
    </source>
</evidence>
<reference evidence="3 4" key="1">
    <citation type="journal article" date="2018" name="Front. Microbiol.">
        <title>Pseudomonas orientalis F9: A Potent Antagonist against Phytopathogens with Phytotoxic Effect in the Apple Flower.</title>
        <authorList>
            <person name="Zengerer V."/>
            <person name="Schmid M."/>
            <person name="Bieri M."/>
            <person name="Muller D.C."/>
            <person name="Remus-Emsermann M.N.P."/>
            <person name="Ahrens C.H."/>
            <person name="Pelludat C."/>
        </authorList>
    </citation>
    <scope>NUCLEOTIDE SEQUENCE [LARGE SCALE GENOMIC DNA]</scope>
    <source>
        <strain evidence="3 4">F9</strain>
    </source>
</reference>
<organism evidence="3 4">
    <name type="scientific">Pseudomonas orientalis</name>
    <dbReference type="NCBI Taxonomy" id="76758"/>
    <lineage>
        <taxon>Bacteria</taxon>
        <taxon>Pseudomonadati</taxon>
        <taxon>Pseudomonadota</taxon>
        <taxon>Gammaproteobacteria</taxon>
        <taxon>Pseudomonadales</taxon>
        <taxon>Pseudomonadaceae</taxon>
        <taxon>Pseudomonas</taxon>
    </lineage>
</organism>
<protein>
    <recommendedName>
        <fullName evidence="2">Dermonecrotic toxin N-terminal domain-containing protein</fullName>
    </recommendedName>
</protein>
<name>A0A2L0RZC9_9PSED</name>
<dbReference type="Proteomes" id="UP000239888">
    <property type="component" value="Chromosome"/>
</dbReference>
<dbReference type="RefSeq" id="WP_157943528.1">
    <property type="nucleotide sequence ID" value="NZ_CP018049.1"/>
</dbReference>